<keyword evidence="5 14" id="KW-0808">Transferase</keyword>
<keyword evidence="11 12" id="KW-0464">Manganese</keyword>
<keyword evidence="10 12" id="KW-0472">Membrane</keyword>
<keyword evidence="4 12" id="KW-0328">Glycosyltransferase</keyword>
<evidence type="ECO:0000256" key="12">
    <source>
        <dbReference type="RuleBase" id="RU363063"/>
    </source>
</evidence>
<evidence type="ECO:0000256" key="9">
    <source>
        <dbReference type="ARBA" id="ARBA00023034"/>
    </source>
</evidence>
<dbReference type="AlphaFoldDB" id="D8SLD2"/>
<evidence type="ECO:0000256" key="8">
    <source>
        <dbReference type="ARBA" id="ARBA00022989"/>
    </source>
</evidence>
<dbReference type="GO" id="GO:0000139">
    <property type="term" value="C:Golgi membrane"/>
    <property type="evidence" value="ECO:0000318"/>
    <property type="project" value="GO_Central"/>
</dbReference>
<dbReference type="PANTHER" id="PTHR11214:SF74">
    <property type="entry name" value="HYDROXYPROLINE O-GALACTOSYLTRANSFERASE HPGT1"/>
    <property type="match status" value="1"/>
</dbReference>
<keyword evidence="8 12" id="KW-1133">Transmembrane helix</keyword>
<dbReference type="GO" id="GO:0008378">
    <property type="term" value="F:galactosyltransferase activity"/>
    <property type="evidence" value="ECO:0000318"/>
    <property type="project" value="GO_Central"/>
</dbReference>
<dbReference type="eggNOG" id="KOG2288">
    <property type="taxonomic scope" value="Eukaryota"/>
</dbReference>
<dbReference type="InterPro" id="IPR002659">
    <property type="entry name" value="Glyco_trans_31"/>
</dbReference>
<evidence type="ECO:0000256" key="11">
    <source>
        <dbReference type="ARBA" id="ARBA00023211"/>
    </source>
</evidence>
<evidence type="ECO:0000256" key="4">
    <source>
        <dbReference type="ARBA" id="ARBA00022676"/>
    </source>
</evidence>
<comment type="similarity">
    <text evidence="3 12">Belongs to the glycosyltransferase 31 family.</text>
</comment>
<dbReference type="InParanoid" id="D8SLD2"/>
<evidence type="ECO:0000313" key="15">
    <source>
        <dbReference type="Proteomes" id="UP000001514"/>
    </source>
</evidence>
<dbReference type="KEGG" id="smo:SELMODRAFT_451092"/>
<dbReference type="FunCoup" id="D8SLD2">
    <property type="interactions" value="3437"/>
</dbReference>
<comment type="cofactor">
    <cofactor evidence="12">
        <name>Mn(2+)</name>
        <dbReference type="ChEBI" id="CHEBI:29035"/>
    </cofactor>
</comment>
<evidence type="ECO:0000256" key="5">
    <source>
        <dbReference type="ARBA" id="ARBA00022679"/>
    </source>
</evidence>
<evidence type="ECO:0000256" key="6">
    <source>
        <dbReference type="ARBA" id="ARBA00022692"/>
    </source>
</evidence>
<dbReference type="PROSITE" id="PS51257">
    <property type="entry name" value="PROKAR_LIPOPROTEIN"/>
    <property type="match status" value="1"/>
</dbReference>
<dbReference type="Gene3D" id="3.90.550.50">
    <property type="match status" value="1"/>
</dbReference>
<dbReference type="Pfam" id="PF13334">
    <property type="entry name" value="DUF4094"/>
    <property type="match status" value="1"/>
</dbReference>
<dbReference type="UniPathway" id="UPA00378"/>
<feature type="transmembrane region" description="Helical" evidence="12">
    <location>
        <begin position="12"/>
        <end position="32"/>
    </location>
</feature>
<feature type="domain" description="DUF4094" evidence="13">
    <location>
        <begin position="16"/>
        <end position="90"/>
    </location>
</feature>
<accession>D8SLD2</accession>
<dbReference type="OMA" id="KEHWDKP"/>
<protein>
    <recommendedName>
        <fullName evidence="12">Hexosyltransferase</fullName>
        <ecNumber evidence="12">2.4.1.-</ecNumber>
    </recommendedName>
</protein>
<evidence type="ECO:0000256" key="7">
    <source>
        <dbReference type="ARBA" id="ARBA00022968"/>
    </source>
</evidence>
<keyword evidence="15" id="KW-1185">Reference proteome</keyword>
<evidence type="ECO:0000313" key="14">
    <source>
        <dbReference type="EMBL" id="EFJ14636.1"/>
    </source>
</evidence>
<evidence type="ECO:0000259" key="13">
    <source>
        <dbReference type="Pfam" id="PF13334"/>
    </source>
</evidence>
<dbReference type="InterPro" id="IPR025298">
    <property type="entry name" value="DUF4094"/>
</dbReference>
<dbReference type="PANTHER" id="PTHR11214">
    <property type="entry name" value="BETA-1,3-N-ACETYLGLUCOSAMINYLTRANSFERASE"/>
    <property type="match status" value="1"/>
</dbReference>
<keyword evidence="9 12" id="KW-0333">Golgi apparatus</keyword>
<dbReference type="EC" id="2.4.1.-" evidence="12"/>
<dbReference type="Pfam" id="PF01762">
    <property type="entry name" value="Galactosyl_T"/>
    <property type="match status" value="1"/>
</dbReference>
<proteinExistence type="inferred from homology"/>
<sequence>MRGRGHTGAPQRGSMTSLILIMLSFMACFYIGGRLWQDAETRLLLVGLIEKNEGKGQAVSVDETLKLIDCKDQKKRVSALEMELAAAKSQGFSTRRLRAENQTRAAGRLHVVMGINTGFGQHARRDSIRNTWMPKGTALKKLEDDKGVVIRFVVGRSANRGDSLDRFIDDENNRTHDFLILDDHVEEPEEIPRKAKKFFATAVETWDADFFLKVDDDVYVNIDKLGEMLAQHWDKPRIYIGCMKSGEVFSDSKQRWYEPEWWKFGDQKGYMRHAEARMYGVSRALAQYISINNPVLHVYRHEDVMVGSWMLGLDVEHVDERRLCCSSGQAGLYHIVFAVRLLSRCNMCQVLFVLPRNTAFLAGYLGVC</sequence>
<evidence type="ECO:0000256" key="10">
    <source>
        <dbReference type="ARBA" id="ARBA00023136"/>
    </source>
</evidence>
<reference evidence="14 15" key="1">
    <citation type="journal article" date="2011" name="Science">
        <title>The Selaginella genome identifies genetic changes associated with the evolution of vascular plants.</title>
        <authorList>
            <person name="Banks J.A."/>
            <person name="Nishiyama T."/>
            <person name="Hasebe M."/>
            <person name="Bowman J.L."/>
            <person name="Gribskov M."/>
            <person name="dePamphilis C."/>
            <person name="Albert V.A."/>
            <person name="Aono N."/>
            <person name="Aoyama T."/>
            <person name="Ambrose B.A."/>
            <person name="Ashton N.W."/>
            <person name="Axtell M.J."/>
            <person name="Barker E."/>
            <person name="Barker M.S."/>
            <person name="Bennetzen J.L."/>
            <person name="Bonawitz N.D."/>
            <person name="Chapple C."/>
            <person name="Cheng C."/>
            <person name="Correa L.G."/>
            <person name="Dacre M."/>
            <person name="DeBarry J."/>
            <person name="Dreyer I."/>
            <person name="Elias M."/>
            <person name="Engstrom E.M."/>
            <person name="Estelle M."/>
            <person name="Feng L."/>
            <person name="Finet C."/>
            <person name="Floyd S.K."/>
            <person name="Frommer W.B."/>
            <person name="Fujita T."/>
            <person name="Gramzow L."/>
            <person name="Gutensohn M."/>
            <person name="Harholt J."/>
            <person name="Hattori M."/>
            <person name="Heyl A."/>
            <person name="Hirai T."/>
            <person name="Hiwatashi Y."/>
            <person name="Ishikawa M."/>
            <person name="Iwata M."/>
            <person name="Karol K.G."/>
            <person name="Koehler B."/>
            <person name="Kolukisaoglu U."/>
            <person name="Kubo M."/>
            <person name="Kurata T."/>
            <person name="Lalonde S."/>
            <person name="Li K."/>
            <person name="Li Y."/>
            <person name="Litt A."/>
            <person name="Lyons E."/>
            <person name="Manning G."/>
            <person name="Maruyama T."/>
            <person name="Michael T.P."/>
            <person name="Mikami K."/>
            <person name="Miyazaki S."/>
            <person name="Morinaga S."/>
            <person name="Murata T."/>
            <person name="Mueller-Roeber B."/>
            <person name="Nelson D.R."/>
            <person name="Obara M."/>
            <person name="Oguri Y."/>
            <person name="Olmstead R.G."/>
            <person name="Onodera N."/>
            <person name="Petersen B.L."/>
            <person name="Pils B."/>
            <person name="Prigge M."/>
            <person name="Rensing S.A."/>
            <person name="Riano-Pachon D.M."/>
            <person name="Roberts A.W."/>
            <person name="Sato Y."/>
            <person name="Scheller H.V."/>
            <person name="Schulz B."/>
            <person name="Schulz C."/>
            <person name="Shakirov E.V."/>
            <person name="Shibagaki N."/>
            <person name="Shinohara N."/>
            <person name="Shippen D.E."/>
            <person name="Soerensen I."/>
            <person name="Sotooka R."/>
            <person name="Sugimoto N."/>
            <person name="Sugita M."/>
            <person name="Sumikawa N."/>
            <person name="Tanurdzic M."/>
            <person name="Theissen G."/>
            <person name="Ulvskov P."/>
            <person name="Wakazuki S."/>
            <person name="Weng J.K."/>
            <person name="Willats W.W."/>
            <person name="Wipf D."/>
            <person name="Wolf P.G."/>
            <person name="Yang L."/>
            <person name="Zimmer A.D."/>
            <person name="Zhu Q."/>
            <person name="Mitros T."/>
            <person name="Hellsten U."/>
            <person name="Loque D."/>
            <person name="Otillar R."/>
            <person name="Salamov A."/>
            <person name="Schmutz J."/>
            <person name="Shapiro H."/>
            <person name="Lindquist E."/>
            <person name="Lucas S."/>
            <person name="Rokhsar D."/>
            <person name="Grigoriev I.V."/>
        </authorList>
    </citation>
    <scope>NUCLEOTIDE SEQUENCE [LARGE SCALE GENOMIC DNA]</scope>
</reference>
<keyword evidence="6 12" id="KW-0812">Transmembrane</keyword>
<evidence type="ECO:0000256" key="1">
    <source>
        <dbReference type="ARBA" id="ARBA00004323"/>
    </source>
</evidence>
<evidence type="ECO:0000256" key="3">
    <source>
        <dbReference type="ARBA" id="ARBA00008661"/>
    </source>
</evidence>
<dbReference type="Proteomes" id="UP000001514">
    <property type="component" value="Unassembled WGS sequence"/>
</dbReference>
<name>D8SLD2_SELML</name>
<keyword evidence="7 12" id="KW-0735">Signal-anchor</keyword>
<dbReference type="HOGENOM" id="CLU_040730_1_0_1"/>
<comment type="subcellular location">
    <subcellularLocation>
        <location evidence="1 12">Golgi apparatus membrane</location>
        <topology evidence="1 12">Single-pass type II membrane protein</topology>
    </subcellularLocation>
</comment>
<comment type="pathway">
    <text evidence="2">Protein modification; protein glycosylation.</text>
</comment>
<dbReference type="Gramene" id="EFJ14636">
    <property type="protein sequence ID" value="EFJ14636"/>
    <property type="gene ID" value="SELMODRAFT_451092"/>
</dbReference>
<evidence type="ECO:0000256" key="2">
    <source>
        <dbReference type="ARBA" id="ARBA00004922"/>
    </source>
</evidence>
<gene>
    <name evidence="14" type="primary">GT31A5-2</name>
    <name evidence="14" type="ORF">SELMODRAFT_451092</name>
</gene>
<dbReference type="EMBL" id="GL377626">
    <property type="protein sequence ID" value="EFJ14636.1"/>
    <property type="molecule type" value="Genomic_DNA"/>
</dbReference>
<organism evidence="15">
    <name type="scientific">Selaginella moellendorffii</name>
    <name type="common">Spikemoss</name>
    <dbReference type="NCBI Taxonomy" id="88036"/>
    <lineage>
        <taxon>Eukaryota</taxon>
        <taxon>Viridiplantae</taxon>
        <taxon>Streptophyta</taxon>
        <taxon>Embryophyta</taxon>
        <taxon>Tracheophyta</taxon>
        <taxon>Lycopodiopsida</taxon>
        <taxon>Selaginellales</taxon>
        <taxon>Selaginellaceae</taxon>
        <taxon>Selaginella</taxon>
    </lineage>
</organism>